<reference evidence="2 4" key="2">
    <citation type="journal article" date="2018" name="PLoS ONE">
        <title>Phenotypic characterization and whole genome analysis of extended-spectrum beta-lactamase-producing bacteria isolated from dogs in Germany.</title>
        <authorList>
            <person name="Boehmer T."/>
            <person name="Vogler A.J."/>
            <person name="Thomas A."/>
            <person name="Sauer S."/>
            <person name="Hergenroether M."/>
            <person name="Straubinger R.K."/>
            <person name="Birdsell D."/>
            <person name="Keim P."/>
            <person name="Sahl J.W."/>
            <person name="Williamson C.H."/>
            <person name="Riehm J.M."/>
        </authorList>
    </citation>
    <scope>NUCLEOTIDE SEQUENCE [LARGE SCALE GENOMIC DNA]</scope>
    <source>
        <strain evidence="2 4">AFG_SD03_1510_Ahy_093</strain>
    </source>
</reference>
<protein>
    <submittedName>
        <fullName evidence="1">Uncharacterized protein</fullName>
    </submittedName>
</protein>
<reference evidence="4" key="3">
    <citation type="submission" date="2018-02" db="EMBL/GenBank/DDBJ databases">
        <title>Phenotypic characterization and whole genome analysis of multidrug-resistant, extended-spectrum beta-lactamase-producing bacteria isolated from dogs in Germany.</title>
        <authorList>
            <person name="Williamson C."/>
        </authorList>
    </citation>
    <scope>NUCLEOTIDE SEQUENCE [LARGE SCALE GENOMIC DNA]</scope>
    <source>
        <strain evidence="4">AFG_SD03_1510_Ahy_093</strain>
    </source>
</reference>
<evidence type="ECO:0000313" key="1">
    <source>
        <dbReference type="EMBL" id="HAT6344013.1"/>
    </source>
</evidence>
<dbReference type="KEGG" id="ahi:VU14_15010"/>
<organism evidence="1 5">
    <name type="scientific">Aeromonas hydrophila</name>
    <dbReference type="NCBI Taxonomy" id="644"/>
    <lineage>
        <taxon>Bacteria</taxon>
        <taxon>Pseudomonadati</taxon>
        <taxon>Pseudomonadota</taxon>
        <taxon>Gammaproteobacteria</taxon>
        <taxon>Aeromonadales</taxon>
        <taxon>Aeromonadaceae</taxon>
        <taxon>Aeromonas</taxon>
    </lineage>
</organism>
<dbReference type="EMBL" id="DACTUL010000010">
    <property type="protein sequence ID" value="HAT6344013.1"/>
    <property type="molecule type" value="Genomic_DNA"/>
</dbReference>
<dbReference type="OMA" id="SPRWHRK"/>
<evidence type="ECO:0000313" key="2">
    <source>
        <dbReference type="EMBL" id="RCF53286.1"/>
    </source>
</evidence>
<evidence type="ECO:0000313" key="5">
    <source>
        <dbReference type="Proteomes" id="UP000859505"/>
    </source>
</evidence>
<reference evidence="3" key="6">
    <citation type="submission" date="2023-02" db="EMBL/GenBank/DDBJ databases">
        <title>The sequence of Aeromonas hydrophila K533.</title>
        <authorList>
            <person name="Luo X."/>
        </authorList>
    </citation>
    <scope>NUCLEOTIDE SEQUENCE</scope>
    <source>
        <strain evidence="3">K533</strain>
    </source>
</reference>
<gene>
    <name evidence="2" type="ORF">C6C11_00740</name>
    <name evidence="1" type="ORF">JAJ28_001732</name>
    <name evidence="3" type="ORF">PY771_05675</name>
</gene>
<proteinExistence type="predicted"/>
<dbReference type="Proteomes" id="UP001214666">
    <property type="component" value="Chromosome"/>
</dbReference>
<dbReference type="Proteomes" id="UP000859505">
    <property type="component" value="Unassembled WGS sequence"/>
</dbReference>
<reference evidence="1" key="1">
    <citation type="journal article" date="2018" name="Genome Biol.">
        <title>SKESA: strategic k-mer extension for scrupulous assemblies.</title>
        <authorList>
            <person name="Souvorov A."/>
            <person name="Agarwala R."/>
            <person name="Lipman D.J."/>
        </authorList>
    </citation>
    <scope>NUCLEOTIDE SEQUENCE</scope>
    <source>
        <strain evidence="1">OLC2673_Aeromonas</strain>
    </source>
</reference>
<evidence type="ECO:0000313" key="4">
    <source>
        <dbReference type="Proteomes" id="UP000253075"/>
    </source>
</evidence>
<accession>A0A081UTA4</accession>
<evidence type="ECO:0000313" key="3">
    <source>
        <dbReference type="EMBL" id="WEE27809.1"/>
    </source>
</evidence>
<reference evidence="2" key="4">
    <citation type="submission" date="2018-02" db="EMBL/GenBank/DDBJ databases">
        <authorList>
            <person name="Williamson C."/>
        </authorList>
    </citation>
    <scope>NUCLEOTIDE SEQUENCE</scope>
    <source>
        <strain evidence="2">AFG_SD03_1510_Ahy_093</strain>
    </source>
</reference>
<dbReference type="RefSeq" id="WP_005299095.1">
    <property type="nucleotide sequence ID" value="NZ_AP019193.1"/>
</dbReference>
<reference evidence="1" key="5">
    <citation type="submission" date="2020-01" db="EMBL/GenBank/DDBJ databases">
        <authorList>
            <consortium name="NCBI Pathogen Detection Project"/>
        </authorList>
    </citation>
    <scope>NUCLEOTIDE SEQUENCE</scope>
    <source>
        <strain evidence="1">OLC2673_Aeromonas</strain>
    </source>
</reference>
<dbReference type="EMBL" id="PUTQ01000001">
    <property type="protein sequence ID" value="RCF53286.1"/>
    <property type="molecule type" value="Genomic_DNA"/>
</dbReference>
<dbReference type="AlphaFoldDB" id="A0A081UTA4"/>
<sequence>MTRELNSLLARLEDVVERMPDCFNTYEFAQKLALQHQREFFAAGHSLAEQEGRLLRVLHEKIAEALAGSDKVIEGALLPCVTPWGERATSPRWHRKH</sequence>
<dbReference type="Proteomes" id="UP000253075">
    <property type="component" value="Unassembled WGS sequence"/>
</dbReference>
<dbReference type="EMBL" id="CP118942">
    <property type="protein sequence ID" value="WEE27809.1"/>
    <property type="molecule type" value="Genomic_DNA"/>
</dbReference>
<dbReference type="GeneID" id="4487583"/>
<name>A0A081UTA4_AERHY</name>